<evidence type="ECO:0000313" key="4">
    <source>
        <dbReference type="EMBL" id="KDQ06932.1"/>
    </source>
</evidence>
<feature type="chain" id="PRO_5001641006" evidence="3">
    <location>
        <begin position="29"/>
        <end position="898"/>
    </location>
</feature>
<feature type="transmembrane region" description="Helical" evidence="2">
    <location>
        <begin position="142"/>
        <end position="161"/>
    </location>
</feature>
<feature type="transmembrane region" description="Helical" evidence="2">
    <location>
        <begin position="84"/>
        <end position="107"/>
    </location>
</feature>
<evidence type="ECO:0000313" key="5">
    <source>
        <dbReference type="Proteomes" id="UP000027195"/>
    </source>
</evidence>
<evidence type="ECO:0000256" key="1">
    <source>
        <dbReference type="SAM" id="MobiDB-lite"/>
    </source>
</evidence>
<proteinExistence type="predicted"/>
<dbReference type="Proteomes" id="UP000027195">
    <property type="component" value="Unassembled WGS sequence"/>
</dbReference>
<evidence type="ECO:0000256" key="3">
    <source>
        <dbReference type="SAM" id="SignalP"/>
    </source>
</evidence>
<name>A0A067M4Z0_BOTB1</name>
<feature type="transmembrane region" description="Helical" evidence="2">
    <location>
        <begin position="168"/>
        <end position="193"/>
    </location>
</feature>
<accession>A0A067M4Z0</accession>
<dbReference type="EMBL" id="KL198119">
    <property type="protein sequence ID" value="KDQ06932.1"/>
    <property type="molecule type" value="Genomic_DNA"/>
</dbReference>
<sequence length="898" mass="96724">MTLAASCFLVFLLPLSAFLLFRSRHVQSQPPQLLSPIQTSISLNFFPFSPLVRSLALASGSILSISGVHGIVSAVTGGSGISNYSLVVAILEYLGQALAFASVLAALHAAHTAWLEECNFTLYPLAQRPRRCHVFAISVSRLLVPVLLLLLLFTFALHLAVLFTKSTLLFPIVPPLLTLLFVALPPIPLFYAWRGSPRLTAAQLLAALACIWDIVAKVAPAQKVAWEICQSITIFSWTAALMVITTQPANMLDHPPTALPMSPFSDTDTEFFSFPARSRCRNKTRSISPRFNIIPLSRPHAYALSATHSPTDTMSSLNTPAPTYPSPTLPTYPYSYPNPYSYSYSSPAFNADRDHNHAYAHTKKDSLSHTHRAPSCYDLYPGGPAIMTASALPPVEDFLSLSDPFSSPPPSATTVSFFPENGAGTKEGGGGRAQSYLQAQSLKSHVSSASLGGAGQKEKYRGLGLGHPPNILRINVDANTDERTGAINPHERSIRKVPSRARSESALRLYADTTVYNVTTLPTLNWDRMIPNRNRQLVPFPSLSPSPSTLTPISGDRLAFPMSGGNMRSISLNGLGGRNRGGHGGLMGVPTSHRVRTSSSSSGSETEKFAYFMRENGFLREIVQSLPRDHEAERVYTAGSRNGSGEESNSDGIEGASREVSSGVEVEESGDTITGDEDGMVDVDLNEVRRFEFDSGLNNDGRSFGGLEELGRTSTPVSASPLSNSTPISPSFSSSPPFLTPSPSLSREEPSPRLNLTPSPHHSISWIEYSDHRDSSGLDGMDTPPKRRHHRRMSESSLPSASPSSRSSATPGTTRARHRSHSLTYDDSIISDTTFWSTRSRSRSQSGGTVTFGPEPRAGIDSDGGNPGGGPNFTSRIAATPTPPPPSPRSKSPSLTSL</sequence>
<feature type="compositionally biased region" description="Low complexity" evidence="1">
    <location>
        <begin position="723"/>
        <end position="745"/>
    </location>
</feature>
<feature type="compositionally biased region" description="Low complexity" evidence="1">
    <location>
        <begin position="795"/>
        <end position="814"/>
    </location>
</feature>
<gene>
    <name evidence="4" type="ORF">BOTBODRAFT_60337</name>
</gene>
<feature type="compositionally biased region" description="Low complexity" evidence="1">
    <location>
        <begin position="889"/>
        <end position="898"/>
    </location>
</feature>
<feature type="compositionally biased region" description="Polar residues" evidence="1">
    <location>
        <begin position="712"/>
        <end position="722"/>
    </location>
</feature>
<keyword evidence="2" id="KW-0812">Transmembrane</keyword>
<feature type="transmembrane region" description="Helical" evidence="2">
    <location>
        <begin position="52"/>
        <end position="72"/>
    </location>
</feature>
<keyword evidence="2" id="KW-1133">Transmembrane helix</keyword>
<dbReference type="AlphaFoldDB" id="A0A067M4Z0"/>
<feature type="compositionally biased region" description="Low complexity" evidence="1">
    <location>
        <begin position="831"/>
        <end position="846"/>
    </location>
</feature>
<feature type="region of interest" description="Disordered" evidence="1">
    <location>
        <begin position="634"/>
        <end position="681"/>
    </location>
</feature>
<reference evidence="5" key="1">
    <citation type="journal article" date="2014" name="Proc. Natl. Acad. Sci. U.S.A.">
        <title>Extensive sampling of basidiomycete genomes demonstrates inadequacy of the white-rot/brown-rot paradigm for wood decay fungi.</title>
        <authorList>
            <person name="Riley R."/>
            <person name="Salamov A.A."/>
            <person name="Brown D.W."/>
            <person name="Nagy L.G."/>
            <person name="Floudas D."/>
            <person name="Held B.W."/>
            <person name="Levasseur A."/>
            <person name="Lombard V."/>
            <person name="Morin E."/>
            <person name="Otillar R."/>
            <person name="Lindquist E.A."/>
            <person name="Sun H."/>
            <person name="LaButti K.M."/>
            <person name="Schmutz J."/>
            <person name="Jabbour D."/>
            <person name="Luo H."/>
            <person name="Baker S.E."/>
            <person name="Pisabarro A.G."/>
            <person name="Walton J.D."/>
            <person name="Blanchette R.A."/>
            <person name="Henrissat B."/>
            <person name="Martin F."/>
            <person name="Cullen D."/>
            <person name="Hibbett D.S."/>
            <person name="Grigoriev I.V."/>
        </authorList>
    </citation>
    <scope>NUCLEOTIDE SEQUENCE [LARGE SCALE GENOMIC DNA]</scope>
    <source>
        <strain evidence="5">FD-172 SS1</strain>
    </source>
</reference>
<dbReference type="HOGENOM" id="CLU_322356_0_0_1"/>
<keyword evidence="3" id="KW-0732">Signal</keyword>
<feature type="region of interest" description="Disordered" evidence="1">
    <location>
        <begin position="694"/>
        <end position="898"/>
    </location>
</feature>
<evidence type="ECO:0000256" key="2">
    <source>
        <dbReference type="SAM" id="Phobius"/>
    </source>
</evidence>
<keyword evidence="5" id="KW-1185">Reference proteome</keyword>
<feature type="signal peptide" evidence="3">
    <location>
        <begin position="1"/>
        <end position="28"/>
    </location>
</feature>
<dbReference type="InParanoid" id="A0A067M4Z0"/>
<organism evidence="4 5">
    <name type="scientific">Botryobasidium botryosum (strain FD-172 SS1)</name>
    <dbReference type="NCBI Taxonomy" id="930990"/>
    <lineage>
        <taxon>Eukaryota</taxon>
        <taxon>Fungi</taxon>
        <taxon>Dikarya</taxon>
        <taxon>Basidiomycota</taxon>
        <taxon>Agaricomycotina</taxon>
        <taxon>Agaricomycetes</taxon>
        <taxon>Cantharellales</taxon>
        <taxon>Botryobasidiaceae</taxon>
        <taxon>Botryobasidium</taxon>
    </lineage>
</organism>
<keyword evidence="2" id="KW-0472">Membrane</keyword>
<feature type="compositionally biased region" description="Acidic residues" evidence="1">
    <location>
        <begin position="665"/>
        <end position="681"/>
    </location>
</feature>
<feature type="region of interest" description="Disordered" evidence="1">
    <location>
        <begin position="583"/>
        <end position="606"/>
    </location>
</feature>
<protein>
    <submittedName>
        <fullName evidence="4">Uncharacterized protein</fullName>
    </submittedName>
</protein>
<feature type="compositionally biased region" description="Low complexity" evidence="1">
    <location>
        <begin position="639"/>
        <end position="664"/>
    </location>
</feature>